<gene>
    <name evidence="3" type="ORF">CFE62_001645</name>
</gene>
<protein>
    <submittedName>
        <fullName evidence="3">IS30 family transposase</fullName>
    </submittedName>
</protein>
<evidence type="ECO:0000259" key="2">
    <source>
        <dbReference type="PROSITE" id="PS50994"/>
    </source>
</evidence>
<dbReference type="GO" id="GO:0003676">
    <property type="term" value="F:nucleic acid binding"/>
    <property type="evidence" value="ECO:0007669"/>
    <property type="project" value="InterPro"/>
</dbReference>
<dbReference type="InterPro" id="IPR025246">
    <property type="entry name" value="IS30-like_HTH"/>
</dbReference>
<dbReference type="Proteomes" id="UP000226429">
    <property type="component" value="Unassembled WGS sequence"/>
</dbReference>
<keyword evidence="4" id="KW-1185">Reference proteome</keyword>
<dbReference type="InterPro" id="IPR001584">
    <property type="entry name" value="Integrase_cat-core"/>
</dbReference>
<dbReference type="Pfam" id="PF00665">
    <property type="entry name" value="rve"/>
    <property type="match status" value="1"/>
</dbReference>
<dbReference type="Gene3D" id="3.30.420.10">
    <property type="entry name" value="Ribonuclease H-like superfamily/Ribonuclease H"/>
    <property type="match status" value="1"/>
</dbReference>
<evidence type="ECO:0000313" key="4">
    <source>
        <dbReference type="Proteomes" id="UP000226429"/>
    </source>
</evidence>
<dbReference type="PROSITE" id="PS50994">
    <property type="entry name" value="INTEGRASE"/>
    <property type="match status" value="1"/>
</dbReference>
<dbReference type="GO" id="GO:0015074">
    <property type="term" value="P:DNA integration"/>
    <property type="evidence" value="ECO:0007669"/>
    <property type="project" value="InterPro"/>
</dbReference>
<dbReference type="AlphaFoldDB" id="A0A370CJW5"/>
<comment type="caution">
    <text evidence="3">The sequence shown here is derived from an EMBL/GenBank/DDBJ whole genome shotgun (WGS) entry which is preliminary data.</text>
</comment>
<sequence>MGKCFNQITRKDRIVINHLLKIGVSKSKIAEQLNFHRSTIYREIERHSNRLGYMPFLMKRKLAGDRKRGLKLDSNKQLRSYVFKKLQLSWSSEQIAGRLKLENNGKSIICHETIYSYLYSDYGIRNRYYLYLRDKRLFRYPKISRRTRTLIPNRVPILERPDEIRHRKSLGHWEGDLMQFGKKTKTNLITLRERQSRYMLAIKNKNRKAASTAKRIIKAFDKLGKHRISSLTLDNGSEFTRHEEIAEKLGIKTYFCEPYKSYQKGTIENGNKQLREWFSKNASIDKISPRTVRSKLKLLNKRPMKCLIYNTPSEIFYRRRTVSNLLDSR</sequence>
<dbReference type="PANTHER" id="PTHR10948">
    <property type="entry name" value="TRANSPOSASE"/>
    <property type="match status" value="1"/>
</dbReference>
<proteinExistence type="predicted"/>
<organism evidence="3 4">
    <name type="scientific">Candidatus Aquirickettsiella gammari</name>
    <dbReference type="NCBI Taxonomy" id="2016198"/>
    <lineage>
        <taxon>Bacteria</taxon>
        <taxon>Pseudomonadati</taxon>
        <taxon>Pseudomonadota</taxon>
        <taxon>Gammaproteobacteria</taxon>
        <taxon>Legionellales</taxon>
        <taxon>Coxiellaceae</taxon>
        <taxon>Candidatus Aquirickettsiella</taxon>
    </lineage>
</organism>
<dbReference type="GO" id="GO:0005829">
    <property type="term" value="C:cytosol"/>
    <property type="evidence" value="ECO:0007669"/>
    <property type="project" value="TreeGrafter"/>
</dbReference>
<dbReference type="SUPFAM" id="SSF53098">
    <property type="entry name" value="Ribonuclease H-like"/>
    <property type="match status" value="1"/>
</dbReference>
<accession>A0A370CJW5</accession>
<reference evidence="3 4" key="2">
    <citation type="journal article" date="2018" name="J. Invertebr. Pathol.">
        <title>'Candidatus Aquirickettsiella gammari' (Gammaproteobacteria: Legionellales: Coxiellaceae): A bacterial pathogen of the freshwater crustacean Gammarus fossarum (Malacostraca: Amphipoda).</title>
        <authorList>
            <person name="Bojko J."/>
            <person name="Dunn A.M."/>
            <person name="Stebbing P.D."/>
            <person name="van Aerle R."/>
            <person name="Bacela-Spychalska K."/>
            <person name="Bean T.P."/>
            <person name="Urrutia A."/>
            <person name="Stentiford G.D."/>
        </authorList>
    </citation>
    <scope>NUCLEOTIDE SEQUENCE [LARGE SCALE GENOMIC DNA]</scope>
    <source>
        <strain evidence="3">RA15029</strain>
    </source>
</reference>
<dbReference type="GO" id="GO:0004803">
    <property type="term" value="F:transposase activity"/>
    <property type="evidence" value="ECO:0007669"/>
    <property type="project" value="TreeGrafter"/>
</dbReference>
<dbReference type="EMBL" id="NMOS02000003">
    <property type="protein sequence ID" value="RDH40860.1"/>
    <property type="molecule type" value="Genomic_DNA"/>
</dbReference>
<dbReference type="InterPro" id="IPR012337">
    <property type="entry name" value="RNaseH-like_sf"/>
</dbReference>
<dbReference type="InterPro" id="IPR051917">
    <property type="entry name" value="Transposase-Integrase"/>
</dbReference>
<name>A0A370CJW5_9COXI</name>
<dbReference type="GO" id="GO:0032196">
    <property type="term" value="P:transposition"/>
    <property type="evidence" value="ECO:0007669"/>
    <property type="project" value="TreeGrafter"/>
</dbReference>
<dbReference type="Gene3D" id="1.10.10.60">
    <property type="entry name" value="Homeodomain-like"/>
    <property type="match status" value="1"/>
</dbReference>
<dbReference type="InterPro" id="IPR036397">
    <property type="entry name" value="RNaseH_sf"/>
</dbReference>
<dbReference type="GO" id="GO:0006310">
    <property type="term" value="P:DNA recombination"/>
    <property type="evidence" value="ECO:0007669"/>
    <property type="project" value="UniProtKB-KW"/>
</dbReference>
<dbReference type="Pfam" id="PF13936">
    <property type="entry name" value="HTH_38"/>
    <property type="match status" value="1"/>
</dbReference>
<dbReference type="PANTHER" id="PTHR10948:SF23">
    <property type="entry name" value="TRANSPOSASE INSI FOR INSERTION SEQUENCE ELEMENT IS30A-RELATED"/>
    <property type="match status" value="1"/>
</dbReference>
<reference evidence="3 4" key="1">
    <citation type="journal article" date="2017" name="Int. J. Syst. Evol. Microbiol.">
        <title>Aquarickettsiella crustaci n. gen. n. sp. (Gammaproteobacteria: Legionellales: Coxiellaceae); a bacterial pathogen of the freshwater crustacean: Gammarus fossarum (Malacostraca: Amphipoda).</title>
        <authorList>
            <person name="Bojko J."/>
            <person name="Dunn A.M."/>
            <person name="Stebbing P.D."/>
            <person name="Van Aerle R."/>
            <person name="Bacela-Spychalska K."/>
            <person name="Bean T.P."/>
            <person name="Stentiford G.D."/>
        </authorList>
    </citation>
    <scope>NUCLEOTIDE SEQUENCE [LARGE SCALE GENOMIC DNA]</scope>
    <source>
        <strain evidence="3">RA15029</strain>
    </source>
</reference>
<dbReference type="InterPro" id="IPR053392">
    <property type="entry name" value="Transposase_IS30-like"/>
</dbReference>
<dbReference type="NCBIfam" id="NF033563">
    <property type="entry name" value="transpos_IS30"/>
    <property type="match status" value="1"/>
</dbReference>
<evidence type="ECO:0000313" key="3">
    <source>
        <dbReference type="EMBL" id="RDH40860.1"/>
    </source>
</evidence>
<evidence type="ECO:0000256" key="1">
    <source>
        <dbReference type="ARBA" id="ARBA00023172"/>
    </source>
</evidence>
<keyword evidence="1" id="KW-0233">DNA recombination</keyword>
<feature type="domain" description="Integrase catalytic" evidence="2">
    <location>
        <begin position="157"/>
        <end position="320"/>
    </location>
</feature>